<gene>
    <name evidence="1" type="ORF">EZS28_020439</name>
</gene>
<protein>
    <submittedName>
        <fullName evidence="1">Uncharacterized protein</fullName>
    </submittedName>
</protein>
<comment type="caution">
    <text evidence="1">The sequence shown here is derived from an EMBL/GenBank/DDBJ whole genome shotgun (WGS) entry which is preliminary data.</text>
</comment>
<accession>A0A5J4VNC2</accession>
<dbReference type="EMBL" id="SNRW01005956">
    <property type="protein sequence ID" value="KAA6384030.1"/>
    <property type="molecule type" value="Genomic_DNA"/>
</dbReference>
<organism evidence="1 2">
    <name type="scientific">Streblomastix strix</name>
    <dbReference type="NCBI Taxonomy" id="222440"/>
    <lineage>
        <taxon>Eukaryota</taxon>
        <taxon>Metamonada</taxon>
        <taxon>Preaxostyla</taxon>
        <taxon>Oxymonadida</taxon>
        <taxon>Streblomastigidae</taxon>
        <taxon>Streblomastix</taxon>
    </lineage>
</organism>
<feature type="non-terminal residue" evidence="1">
    <location>
        <position position="1"/>
    </location>
</feature>
<evidence type="ECO:0000313" key="2">
    <source>
        <dbReference type="Proteomes" id="UP000324800"/>
    </source>
</evidence>
<dbReference type="Proteomes" id="UP000324800">
    <property type="component" value="Unassembled WGS sequence"/>
</dbReference>
<dbReference type="AlphaFoldDB" id="A0A5J4VNC2"/>
<reference evidence="1 2" key="1">
    <citation type="submission" date="2019-03" db="EMBL/GenBank/DDBJ databases">
        <title>Single cell metagenomics reveals metabolic interactions within the superorganism composed of flagellate Streblomastix strix and complex community of Bacteroidetes bacteria on its surface.</title>
        <authorList>
            <person name="Treitli S.C."/>
            <person name="Kolisko M."/>
            <person name="Husnik F."/>
            <person name="Keeling P."/>
            <person name="Hampl V."/>
        </authorList>
    </citation>
    <scope>NUCLEOTIDE SEQUENCE [LARGE SCALE GENOMIC DNA]</scope>
    <source>
        <strain evidence="1">ST1C</strain>
    </source>
</reference>
<sequence length="78" mass="8437">SHILDSTQKAASRLTVANSFHSCCIGTKVVKGQLVADIKQDVFDEILKKIRADNASCPLKTIQSGKPKRTTKLGAQNI</sequence>
<proteinExistence type="predicted"/>
<name>A0A5J4VNC2_9EUKA</name>
<evidence type="ECO:0000313" key="1">
    <source>
        <dbReference type="EMBL" id="KAA6384030.1"/>
    </source>
</evidence>